<dbReference type="InterPro" id="IPR011990">
    <property type="entry name" value="TPR-like_helical_dom_sf"/>
</dbReference>
<dbReference type="SUPFAM" id="SSF53335">
    <property type="entry name" value="S-adenosyl-L-methionine-dependent methyltransferases"/>
    <property type="match status" value="4"/>
</dbReference>
<evidence type="ECO:0000313" key="3">
    <source>
        <dbReference type="Proteomes" id="UP001159387"/>
    </source>
</evidence>
<dbReference type="SUPFAM" id="SSF53448">
    <property type="entry name" value="Nucleotide-diphospho-sugar transferases"/>
    <property type="match status" value="1"/>
</dbReference>
<evidence type="ECO:0000313" key="2">
    <source>
        <dbReference type="EMBL" id="MDH6059789.1"/>
    </source>
</evidence>
<dbReference type="PANTHER" id="PTHR40036:SF1">
    <property type="entry name" value="MACROCIN O-METHYLTRANSFERASE"/>
    <property type="match status" value="1"/>
</dbReference>
<organism evidence="2 3">
    <name type="scientific">Chrysosporum bergii ANA360D</name>
    <dbReference type="NCBI Taxonomy" id="617107"/>
    <lineage>
        <taxon>Bacteria</taxon>
        <taxon>Bacillati</taxon>
        <taxon>Cyanobacteriota</taxon>
        <taxon>Cyanophyceae</taxon>
        <taxon>Nostocales</taxon>
        <taxon>Nodulariaceae</taxon>
        <taxon>Chrysosporum</taxon>
    </lineage>
</organism>
<feature type="domain" description="Methyltransferase type 11" evidence="1">
    <location>
        <begin position="102"/>
        <end position="157"/>
    </location>
</feature>
<dbReference type="PANTHER" id="PTHR40036">
    <property type="entry name" value="MACROCIN O-METHYLTRANSFERASE"/>
    <property type="match status" value="1"/>
</dbReference>
<keyword evidence="2" id="KW-0489">Methyltransferase</keyword>
<dbReference type="GO" id="GO:0008757">
    <property type="term" value="F:S-adenosylmethionine-dependent methyltransferase activity"/>
    <property type="evidence" value="ECO:0007669"/>
    <property type="project" value="InterPro"/>
</dbReference>
<evidence type="ECO:0000259" key="1">
    <source>
        <dbReference type="Pfam" id="PF08241"/>
    </source>
</evidence>
<name>A0AA43KAY8_9CYAN</name>
<dbReference type="Gene3D" id="3.40.50.150">
    <property type="entry name" value="Vaccinia Virus protein VP39"/>
    <property type="match status" value="4"/>
</dbReference>
<dbReference type="SUPFAM" id="SSF48452">
    <property type="entry name" value="TPR-like"/>
    <property type="match status" value="1"/>
</dbReference>
<dbReference type="RefSeq" id="WP_280653799.1">
    <property type="nucleotide sequence ID" value="NZ_JANQDH010000033.1"/>
</dbReference>
<dbReference type="Pfam" id="PF08241">
    <property type="entry name" value="Methyltransf_11"/>
    <property type="match status" value="1"/>
</dbReference>
<keyword evidence="3" id="KW-1185">Reference proteome</keyword>
<gene>
    <name evidence="2" type="ORF">NWP17_04945</name>
</gene>
<dbReference type="EMBL" id="JANQDH010000033">
    <property type="protein sequence ID" value="MDH6059789.1"/>
    <property type="molecule type" value="Genomic_DNA"/>
</dbReference>
<dbReference type="InterPro" id="IPR013216">
    <property type="entry name" value="Methyltransf_11"/>
</dbReference>
<keyword evidence="2" id="KW-0808">Transferase</keyword>
<accession>A0AA43KAY8</accession>
<sequence>MLTTEKIPECQSKFNLSYHVGFSYICQELVGFENKDVLEVGGSLPPDFVFNYLGVKSWTGIETPDYEKSLQETGGLTHKGTVIIDDNNLKNNLSHYKFVNKQQSNYRFYLENIEDLPEEYYHQYDLIFSIAAFEHIHKLPLALDKMFLALKPGGKLFSIFSPIWSAYDGHHLPEIIDAKGNKYNFGNSPIPPWGHLLMSRGEMTRYLYEKIDKATADQIVYYVYQSNHINRFFTEDYIDAVRQTQFKVNKLDLVFPSSINPVQEEKLKLMHPGKKYFTNNGILLVLEKDMDSQKSPHKVYMNNNTDIQNKLQEAQKHFINQEFSQAADLYKETLISHPQFAKQGLSIPLSHCLILSANWTEVSANLIPGLNYLQVSGWLNSIAQGKPVNAENQPIPWYTYPAIEFIEDKVKSHFSVFEFGAGQSTLWWGARVKQVISIESDESWFNQIHQEMPQNVQLNLESDQQKYADFIWQYPDEYFDVIIVDGINRNQCLENSLTKVKSNGLIIFDNTDDCRYDLSLGLLSSQGYQRIDFWGLIPGYVYKNCTSVFFKSTEILASNSLPSDKISSLGKSCRQITSPKSPEMNTSPSNDNWQLTTPVALIIFNRPETTATVFAAIRQAKPPKLLVIADGPRLNHPGEAEQCTAARDIINQVDWQCEVLTNYSDVNLGCRQRVSSGLDWVFDQVETAIILEDDCLPHHSFFRYCQELLIKYHDEQRIMMISGDNFQFGRNPTEYSYYFSRYGHCWGWATWRRAWKKYDDSMELWPELKNHGWLHDVLSHREAADFWAGVFQGVYDGFSSWAYIWQYTLWLNHGLTILPRINLVSNLGFDSGTHTTMKDSPLANMAVEPMNFPLQHPPVIVRHRQADDFTESRIFSGTSPQLALNSPSHNSPAAIIHHINHHENAAALQLINSAPKMPTAMNYGQAVALAKTGEVTAALVCLNRLLNHSPAHTKAITLKKQLSKNLADHHPDHPIIAQVNHLLETNQVAAAFKLLNEAKALKQPIMGLDYLRAKCFFQGGSIPATIQALYEELRYFPAHHQAEDFLHQLLNQYPLVGEIQDPEFQQIYRLIQPYTMLSEARLYSLFTLIKKVCLENIPGNFVECGVAAGGSTALVAAVIKRYTKQPRWVYAFDCFDGMPAPTEQDKCRGLSPDSIGWGTGTCAATKASVKEICNQLGVGNLVQLVKGYFQDTLPKMRDAVGMIALLHMDGEWYESTKTVISHLYQRISQHGFVQVDDYGFWDGCRQAIHEFEAENDLRFDLHPIDGTGVWFSCDDKFAINSALDSSLIAQFNQDDPVQHGIQSQMSQNERFQLYYALGHLLPVAASPLRFVEIGSFAGSSLFLNYQALARNHSNIQGWAIDPGLHPQLKTVLDKLPPQIIHLKMFSHDALAQLQEIFAADGNYPVYIFVDGDHSYQGVKQDILNYYPLLAPGGLMIFHDYLPPLDQENSSSILFHHGGKEPGIRQACQELMEDTYNCQVINVPLLYPDDPTQTQAHLPIIPGVFSSLRIYRKEKQKHQTQPNQN</sequence>
<dbReference type="InterPro" id="IPR008884">
    <property type="entry name" value="TylF_MeTrfase"/>
</dbReference>
<dbReference type="InterPro" id="IPR029044">
    <property type="entry name" value="Nucleotide-diphossugar_trans"/>
</dbReference>
<dbReference type="EC" id="2.1.1.-" evidence="2"/>
<comment type="caution">
    <text evidence="2">The sequence shown here is derived from an EMBL/GenBank/DDBJ whole genome shotgun (WGS) entry which is preliminary data.</text>
</comment>
<proteinExistence type="predicted"/>
<dbReference type="GO" id="GO:0032259">
    <property type="term" value="P:methylation"/>
    <property type="evidence" value="ECO:0007669"/>
    <property type="project" value="UniProtKB-KW"/>
</dbReference>
<dbReference type="Pfam" id="PF13578">
    <property type="entry name" value="Methyltransf_24"/>
    <property type="match status" value="1"/>
</dbReference>
<dbReference type="Proteomes" id="UP001159387">
    <property type="component" value="Unassembled WGS sequence"/>
</dbReference>
<protein>
    <submittedName>
        <fullName evidence="2">Class I SAM-dependent methyltransferase</fullName>
        <ecNumber evidence="2">2.1.1.-</ecNumber>
    </submittedName>
</protein>
<dbReference type="CDD" id="cd02440">
    <property type="entry name" value="AdoMet_MTases"/>
    <property type="match status" value="1"/>
</dbReference>
<dbReference type="InterPro" id="IPR029063">
    <property type="entry name" value="SAM-dependent_MTases_sf"/>
</dbReference>
<dbReference type="Pfam" id="PF05711">
    <property type="entry name" value="TylF"/>
    <property type="match status" value="1"/>
</dbReference>
<dbReference type="Gene3D" id="3.90.550.10">
    <property type="entry name" value="Spore Coat Polysaccharide Biosynthesis Protein SpsA, Chain A"/>
    <property type="match status" value="1"/>
</dbReference>
<reference evidence="2 3" key="1">
    <citation type="journal article" date="2023" name="J. Phycol.">
        <title>Chrysosporum ovalisporum is synonymous with the true-branching cyanobacterium Umezakia natans (Nostocales/Aphanizomenonaceae).</title>
        <authorList>
            <person name="McGregor G.B."/>
            <person name="Sendall B.C."/>
            <person name="Niiyama Y."/>
            <person name="Tuji A."/>
            <person name="Willis A."/>
        </authorList>
    </citation>
    <scope>NUCLEOTIDE SEQUENCE [LARGE SCALE GENOMIC DNA]</scope>
    <source>
        <strain evidence="2 3">ANA360D</strain>
    </source>
</reference>